<gene>
    <name evidence="2" type="ORF">Bca52824_063841</name>
</gene>
<dbReference type="OrthoDB" id="10642215at2759"/>
<keyword evidence="3" id="KW-1185">Reference proteome</keyword>
<evidence type="ECO:0000313" key="2">
    <source>
        <dbReference type="EMBL" id="KAG2269286.1"/>
    </source>
</evidence>
<keyword evidence="1" id="KW-0472">Membrane</keyword>
<keyword evidence="1" id="KW-1133">Transmembrane helix</keyword>
<accession>A0A8X7UAR1</accession>
<proteinExistence type="predicted"/>
<reference evidence="2 3" key="1">
    <citation type="submission" date="2020-02" db="EMBL/GenBank/DDBJ databases">
        <authorList>
            <person name="Ma Q."/>
            <person name="Huang Y."/>
            <person name="Song X."/>
            <person name="Pei D."/>
        </authorList>
    </citation>
    <scope>NUCLEOTIDE SEQUENCE [LARGE SCALE GENOMIC DNA]</scope>
    <source>
        <strain evidence="2">Sxm20200214</strain>
        <tissue evidence="2">Leaf</tissue>
    </source>
</reference>
<dbReference type="EMBL" id="JAAMPC010000013">
    <property type="protein sequence ID" value="KAG2269286.1"/>
    <property type="molecule type" value="Genomic_DNA"/>
</dbReference>
<name>A0A8X7UAR1_BRACI</name>
<protein>
    <submittedName>
        <fullName evidence="2">Uncharacterized protein</fullName>
    </submittedName>
</protein>
<evidence type="ECO:0000313" key="3">
    <source>
        <dbReference type="Proteomes" id="UP000886595"/>
    </source>
</evidence>
<organism evidence="2 3">
    <name type="scientific">Brassica carinata</name>
    <name type="common">Ethiopian mustard</name>
    <name type="synonym">Abyssinian cabbage</name>
    <dbReference type="NCBI Taxonomy" id="52824"/>
    <lineage>
        <taxon>Eukaryota</taxon>
        <taxon>Viridiplantae</taxon>
        <taxon>Streptophyta</taxon>
        <taxon>Embryophyta</taxon>
        <taxon>Tracheophyta</taxon>
        <taxon>Spermatophyta</taxon>
        <taxon>Magnoliopsida</taxon>
        <taxon>eudicotyledons</taxon>
        <taxon>Gunneridae</taxon>
        <taxon>Pentapetalae</taxon>
        <taxon>rosids</taxon>
        <taxon>malvids</taxon>
        <taxon>Brassicales</taxon>
        <taxon>Brassicaceae</taxon>
        <taxon>Brassiceae</taxon>
        <taxon>Brassica</taxon>
    </lineage>
</organism>
<comment type="caution">
    <text evidence="2">The sequence shown here is derived from an EMBL/GenBank/DDBJ whole genome shotgun (WGS) entry which is preliminary data.</text>
</comment>
<evidence type="ECO:0000256" key="1">
    <source>
        <dbReference type="SAM" id="Phobius"/>
    </source>
</evidence>
<dbReference type="Proteomes" id="UP000886595">
    <property type="component" value="Unassembled WGS sequence"/>
</dbReference>
<keyword evidence="1" id="KW-0812">Transmembrane</keyword>
<sequence length="94" mass="10575">MLRTAPLSKWVFFSVILCAMTLSICVCLWWKSGWLMRWCGVAIHAAKVPARSVRSKHKTKPLSGISGFDRTELPVSLGTHQVSKESLQPFGLFR</sequence>
<feature type="transmembrane region" description="Helical" evidence="1">
    <location>
        <begin position="12"/>
        <end position="30"/>
    </location>
</feature>
<dbReference type="AlphaFoldDB" id="A0A8X7UAR1"/>